<keyword evidence="2" id="KW-1133">Transmembrane helix</keyword>
<feature type="transmembrane region" description="Helical" evidence="2">
    <location>
        <begin position="6"/>
        <end position="28"/>
    </location>
</feature>
<evidence type="ECO:0000313" key="3">
    <source>
        <dbReference type="EMBL" id="CAG9986739.1"/>
    </source>
</evidence>
<evidence type="ECO:0000256" key="1">
    <source>
        <dbReference type="SAM" id="MobiDB-lite"/>
    </source>
</evidence>
<protein>
    <submittedName>
        <fullName evidence="3">Uncharacterized protein</fullName>
    </submittedName>
</protein>
<sequence length="136" mass="14334">MTTTVEVVILAFAAFGTVVGAIVLVALFRDRQRRLAAAGQTERGNLAQKIYDARINLADAIESMCDAIAPTPPGQVKTSGGRGQGRGRALDEEEGGAGFGQNSIHPCAASTHEPAESRAILVRFDIYEIAINNPAL</sequence>
<dbReference type="Proteomes" id="UP000754883">
    <property type="component" value="Unassembled WGS sequence"/>
</dbReference>
<dbReference type="AlphaFoldDB" id="A0A9N9UC65"/>
<accession>A0A9N9UC65</accession>
<gene>
    <name evidence="3" type="ORF">CBYS24578_00007937</name>
</gene>
<organism evidence="3 4">
    <name type="scientific">Clonostachys byssicola</name>
    <dbReference type="NCBI Taxonomy" id="160290"/>
    <lineage>
        <taxon>Eukaryota</taxon>
        <taxon>Fungi</taxon>
        <taxon>Dikarya</taxon>
        <taxon>Ascomycota</taxon>
        <taxon>Pezizomycotina</taxon>
        <taxon>Sordariomycetes</taxon>
        <taxon>Hypocreomycetidae</taxon>
        <taxon>Hypocreales</taxon>
        <taxon>Bionectriaceae</taxon>
        <taxon>Clonostachys</taxon>
    </lineage>
</organism>
<dbReference type="EMBL" id="CABFNO020001405">
    <property type="protein sequence ID" value="CAG9986739.1"/>
    <property type="molecule type" value="Genomic_DNA"/>
</dbReference>
<proteinExistence type="predicted"/>
<keyword evidence="4" id="KW-1185">Reference proteome</keyword>
<evidence type="ECO:0000256" key="2">
    <source>
        <dbReference type="SAM" id="Phobius"/>
    </source>
</evidence>
<name>A0A9N9UC65_9HYPO</name>
<reference evidence="3" key="1">
    <citation type="submission" date="2021-10" db="EMBL/GenBank/DDBJ databases">
        <authorList>
            <person name="Piombo E."/>
        </authorList>
    </citation>
    <scope>NUCLEOTIDE SEQUENCE</scope>
</reference>
<evidence type="ECO:0000313" key="4">
    <source>
        <dbReference type="Proteomes" id="UP000754883"/>
    </source>
</evidence>
<keyword evidence="2" id="KW-0472">Membrane</keyword>
<feature type="region of interest" description="Disordered" evidence="1">
    <location>
        <begin position="69"/>
        <end position="98"/>
    </location>
</feature>
<dbReference type="OrthoDB" id="10632668at2759"/>
<keyword evidence="2" id="KW-0812">Transmembrane</keyword>
<comment type="caution">
    <text evidence="3">The sequence shown here is derived from an EMBL/GenBank/DDBJ whole genome shotgun (WGS) entry which is preliminary data.</text>
</comment>